<dbReference type="RefSeq" id="XP_058311312.1">
    <property type="nucleotide sequence ID" value="XM_058448968.1"/>
</dbReference>
<proteinExistence type="predicted"/>
<evidence type="ECO:0008006" key="5">
    <source>
        <dbReference type="Google" id="ProtNLM"/>
    </source>
</evidence>
<dbReference type="PANTHER" id="PTHR42039:SF1">
    <property type="entry name" value="PUTATIVE (AFU_ORTHOLOGUE AFUA_3G02940)-RELATED"/>
    <property type="match status" value="1"/>
</dbReference>
<accession>A0A9W9NAS4</accession>
<gene>
    <name evidence="3" type="ORF">N7498_001906</name>
</gene>
<feature type="region of interest" description="Disordered" evidence="1">
    <location>
        <begin position="20"/>
        <end position="42"/>
    </location>
</feature>
<protein>
    <recommendedName>
        <fullName evidence="5">Allergen Asp f 4</fullName>
    </recommendedName>
</protein>
<evidence type="ECO:0000313" key="4">
    <source>
        <dbReference type="Proteomes" id="UP001150904"/>
    </source>
</evidence>
<organism evidence="3 4">
    <name type="scientific">Penicillium cinerascens</name>
    <dbReference type="NCBI Taxonomy" id="70096"/>
    <lineage>
        <taxon>Eukaryota</taxon>
        <taxon>Fungi</taxon>
        <taxon>Dikarya</taxon>
        <taxon>Ascomycota</taxon>
        <taxon>Pezizomycotina</taxon>
        <taxon>Eurotiomycetes</taxon>
        <taxon>Eurotiomycetidae</taxon>
        <taxon>Eurotiales</taxon>
        <taxon>Aspergillaceae</taxon>
        <taxon>Penicillium</taxon>
    </lineage>
</organism>
<dbReference type="EMBL" id="JAPQKR010000005">
    <property type="protein sequence ID" value="KAJ5215499.1"/>
    <property type="molecule type" value="Genomic_DNA"/>
</dbReference>
<keyword evidence="2" id="KW-0732">Signal</keyword>
<reference evidence="3" key="2">
    <citation type="journal article" date="2023" name="IMA Fungus">
        <title>Comparative genomic study of the Penicillium genus elucidates a diverse pangenome and 15 lateral gene transfer events.</title>
        <authorList>
            <person name="Petersen C."/>
            <person name="Sorensen T."/>
            <person name="Nielsen M.R."/>
            <person name="Sondergaard T.E."/>
            <person name="Sorensen J.L."/>
            <person name="Fitzpatrick D.A."/>
            <person name="Frisvad J.C."/>
            <person name="Nielsen K.L."/>
        </authorList>
    </citation>
    <scope>NUCLEOTIDE SEQUENCE</scope>
    <source>
        <strain evidence="3">IBT 15544</strain>
    </source>
</reference>
<evidence type="ECO:0000313" key="3">
    <source>
        <dbReference type="EMBL" id="KAJ5215499.1"/>
    </source>
</evidence>
<dbReference type="Pfam" id="PF25312">
    <property type="entry name" value="Allergen_Asp_f_4"/>
    <property type="match status" value="1"/>
</dbReference>
<sequence>MQMLWFLTFGAFIGAIASSGDDPETNPASSSPGSVSWGPRADSTSMSPKISYSTAGFGSRTASHGTGVAYQGNIGSPYCSNIIEVTAANAKEYKYVARFESSTMDEWSVAVWNKIGPDGKQGGWFSEPCKTFILKSGSIQYVAFDEDSQGGWAAAPGPFIPTDKQSAFASTWGEFDFGSVINTKWSGFDVSAIVAQNAGLDVQGMRICDELTQTCSSITANAAAINNAYTQENFDQGGIGGKITPGPVRLNVTLGYSHKPAR</sequence>
<evidence type="ECO:0000256" key="2">
    <source>
        <dbReference type="SAM" id="SignalP"/>
    </source>
</evidence>
<reference evidence="3" key="1">
    <citation type="submission" date="2022-12" db="EMBL/GenBank/DDBJ databases">
        <authorList>
            <person name="Petersen C."/>
        </authorList>
    </citation>
    <scope>NUCLEOTIDE SEQUENCE</scope>
    <source>
        <strain evidence="3">IBT 15544</strain>
    </source>
</reference>
<dbReference type="PANTHER" id="PTHR42039">
    <property type="entry name" value="PUTATIVE (AFU_ORTHOLOGUE AFUA_3G02940)-RELATED"/>
    <property type="match status" value="1"/>
</dbReference>
<dbReference type="GO" id="GO:0019863">
    <property type="term" value="F:IgE binding"/>
    <property type="evidence" value="ECO:0007669"/>
    <property type="project" value="InterPro"/>
</dbReference>
<feature type="signal peptide" evidence="2">
    <location>
        <begin position="1"/>
        <end position="18"/>
    </location>
</feature>
<dbReference type="GeneID" id="83176269"/>
<comment type="caution">
    <text evidence="3">The sequence shown here is derived from an EMBL/GenBank/DDBJ whole genome shotgun (WGS) entry which is preliminary data.</text>
</comment>
<dbReference type="Proteomes" id="UP001150904">
    <property type="component" value="Unassembled WGS sequence"/>
</dbReference>
<dbReference type="InterPro" id="IPR038903">
    <property type="entry name" value="Allergen_Asp_f_4"/>
</dbReference>
<dbReference type="GO" id="GO:0005576">
    <property type="term" value="C:extracellular region"/>
    <property type="evidence" value="ECO:0007669"/>
    <property type="project" value="InterPro"/>
</dbReference>
<feature type="chain" id="PRO_5040776829" description="Allergen Asp f 4" evidence="2">
    <location>
        <begin position="19"/>
        <end position="262"/>
    </location>
</feature>
<dbReference type="OrthoDB" id="118256at2759"/>
<dbReference type="AlphaFoldDB" id="A0A9W9NAS4"/>
<evidence type="ECO:0000256" key="1">
    <source>
        <dbReference type="SAM" id="MobiDB-lite"/>
    </source>
</evidence>
<name>A0A9W9NAS4_9EURO</name>
<keyword evidence="4" id="KW-1185">Reference proteome</keyword>